<dbReference type="SUPFAM" id="SSF51735">
    <property type="entry name" value="NAD(P)-binding Rossmann-fold domains"/>
    <property type="match status" value="1"/>
</dbReference>
<dbReference type="Pfam" id="PF00984">
    <property type="entry name" value="UDPG_MGDP_dh"/>
    <property type="match status" value="1"/>
</dbReference>
<dbReference type="Proteomes" id="UP000465302">
    <property type="component" value="Unassembled WGS sequence"/>
</dbReference>
<dbReference type="SMART" id="SM00984">
    <property type="entry name" value="UDPG_MGDP_dh_C"/>
    <property type="match status" value="1"/>
</dbReference>
<dbReference type="RefSeq" id="WP_097940064.1">
    <property type="nucleotide sequence ID" value="NZ_BLKS01000001.1"/>
</dbReference>
<dbReference type="SUPFAM" id="SSF52413">
    <property type="entry name" value="UDP-glucose/GDP-mannose dehydrogenase C-terminal domain"/>
    <property type="match status" value="1"/>
</dbReference>
<evidence type="ECO:0000256" key="3">
    <source>
        <dbReference type="PIRNR" id="PIRNR000124"/>
    </source>
</evidence>
<dbReference type="PANTHER" id="PTHR43491:SF1">
    <property type="entry name" value="UDP-N-ACETYL-D-MANNOSAMINE DEHYDROGENASE"/>
    <property type="match status" value="1"/>
</dbReference>
<dbReference type="InterPro" id="IPR014027">
    <property type="entry name" value="UDP-Glc/GDP-Man_DH_C"/>
</dbReference>
<comment type="caution">
    <text evidence="6">The sequence shown here is derived from an EMBL/GenBank/DDBJ whole genome shotgun (WGS) entry which is preliminary data.</text>
</comment>
<dbReference type="Gene3D" id="3.40.50.720">
    <property type="entry name" value="NAD(P)-binding Rossmann-like Domain"/>
    <property type="match status" value="2"/>
</dbReference>
<organism evidence="6 7">
    <name type="scientific">Mycolicibacterium agri</name>
    <name type="common">Mycobacterium agri</name>
    <dbReference type="NCBI Taxonomy" id="36811"/>
    <lineage>
        <taxon>Bacteria</taxon>
        <taxon>Bacillati</taxon>
        <taxon>Actinomycetota</taxon>
        <taxon>Actinomycetes</taxon>
        <taxon>Mycobacteriales</taxon>
        <taxon>Mycobacteriaceae</taxon>
        <taxon>Mycolicibacterium</taxon>
    </lineage>
</organism>
<accession>A0A2A7N6K4</accession>
<dbReference type="InterPro" id="IPR008927">
    <property type="entry name" value="6-PGluconate_DH-like_C_sf"/>
</dbReference>
<evidence type="ECO:0000313" key="7">
    <source>
        <dbReference type="Proteomes" id="UP000220914"/>
    </source>
</evidence>
<keyword evidence="2" id="KW-0520">NAD</keyword>
<dbReference type="AlphaFoldDB" id="A0A2A7N6K4"/>
<protein>
    <submittedName>
        <fullName evidence="5">Nucleotide sugar dehydrogenase</fullName>
    </submittedName>
    <submittedName>
        <fullName evidence="6">UDP-glucose 6-dehydrogenase</fullName>
    </submittedName>
</protein>
<evidence type="ECO:0000313" key="5">
    <source>
        <dbReference type="EMBL" id="GFG51741.1"/>
    </source>
</evidence>
<dbReference type="Pfam" id="PF03720">
    <property type="entry name" value="UDPG_MGDP_dh_C"/>
    <property type="match status" value="1"/>
</dbReference>
<dbReference type="OrthoDB" id="5193947at2"/>
<reference evidence="5 8" key="2">
    <citation type="journal article" date="2019" name="Emerg. Microbes Infect.">
        <title>Comprehensive subspecies identification of 175 nontuberculous mycobacteria species based on 7547 genomic profiles.</title>
        <authorList>
            <person name="Matsumoto Y."/>
            <person name="Kinjo T."/>
            <person name="Motooka D."/>
            <person name="Nabeya D."/>
            <person name="Jung N."/>
            <person name="Uechi K."/>
            <person name="Horii T."/>
            <person name="Iida T."/>
            <person name="Fujita J."/>
            <person name="Nakamura S."/>
        </authorList>
    </citation>
    <scope>NUCLEOTIDE SEQUENCE [LARGE SCALE GENOMIC DNA]</scope>
    <source>
        <strain evidence="5 8">JCM 6377</strain>
    </source>
</reference>
<name>A0A2A7N6K4_MYCAG</name>
<gene>
    <name evidence="6" type="ORF">CQY20_10750</name>
    <name evidence="5" type="ORF">MAGR_31820</name>
</gene>
<dbReference type="Pfam" id="PF03721">
    <property type="entry name" value="UDPG_MGDP_dh_N"/>
    <property type="match status" value="1"/>
</dbReference>
<keyword evidence="7" id="KW-1185">Reference proteome</keyword>
<proteinExistence type="inferred from homology"/>
<feature type="domain" description="UDP-glucose/GDP-mannose dehydrogenase C-terminal" evidence="4">
    <location>
        <begin position="316"/>
        <end position="403"/>
    </location>
</feature>
<dbReference type="InterPro" id="IPR036220">
    <property type="entry name" value="UDP-Glc/GDP-Man_DH_C_sf"/>
</dbReference>
<evidence type="ECO:0000256" key="1">
    <source>
        <dbReference type="ARBA" id="ARBA00023002"/>
    </source>
</evidence>
<sequence>MSFAVVGLGYVGLPTALSLTGDDVELIGFDISEARLHAIRSGRVDLLPRDVHRLHDALAADALTLTAEPAQLAAADVVLICVPTPVDHHLTPDLGALRGACDTVVRHAKAGQTIVLTSTTYPGCTRDMLVEPLQARGFAVGRDVFVAFSPERIDPGVDEHRPEMTPRVVGGVTAQCSAKAAEVLGRTAAVLHMVSSPEAAEMTKLVENSFRAVNIALANEFASAARELSVDVMEVIGAAATKPYGFMPFYPGPGVGGHCIPCDPHYLLWQLRAQRTSLPVMESAMTAISRRPLDVVDEARRVLADRGKPLRGARVLVVGVAYKPGVADVRESPALLILDRLITEGAHTSFTDPEIQLLRTPDGHELLGHAKPDECQWDLVIVHTIHPGEQLDWLAEQPAVLDSTYRMTQLEQRHVI</sequence>
<comment type="similarity">
    <text evidence="3">Belongs to the UDP-glucose/GDP-mannose dehydrogenase family.</text>
</comment>
<dbReference type="InterPro" id="IPR028359">
    <property type="entry name" value="UDP_ManNAc/GlcNAc_DH"/>
</dbReference>
<reference evidence="6 7" key="1">
    <citation type="submission" date="2017-10" db="EMBL/GenBank/DDBJ databases">
        <title>The new phylogeny of genus Mycobacterium.</title>
        <authorList>
            <person name="Tortoli E."/>
            <person name="Trovato A."/>
            <person name="Cirillo D.M."/>
        </authorList>
    </citation>
    <scope>NUCLEOTIDE SEQUENCE [LARGE SCALE GENOMIC DNA]</scope>
    <source>
        <strain evidence="6 7">CCUG37673</strain>
    </source>
</reference>
<evidence type="ECO:0000313" key="6">
    <source>
        <dbReference type="EMBL" id="PEG39357.1"/>
    </source>
</evidence>
<keyword evidence="1" id="KW-0560">Oxidoreductase</keyword>
<evidence type="ECO:0000256" key="2">
    <source>
        <dbReference type="ARBA" id="ARBA00023027"/>
    </source>
</evidence>
<dbReference type="EMBL" id="BLKS01000001">
    <property type="protein sequence ID" value="GFG51741.1"/>
    <property type="molecule type" value="Genomic_DNA"/>
</dbReference>
<evidence type="ECO:0000259" key="4">
    <source>
        <dbReference type="SMART" id="SM00984"/>
    </source>
</evidence>
<dbReference type="Proteomes" id="UP000220914">
    <property type="component" value="Unassembled WGS sequence"/>
</dbReference>
<dbReference type="InterPro" id="IPR001732">
    <property type="entry name" value="UDP-Glc/GDP-Man_DH_N"/>
</dbReference>
<dbReference type="PIRSF" id="PIRSF000124">
    <property type="entry name" value="UDPglc_GDPman_dh"/>
    <property type="match status" value="1"/>
</dbReference>
<dbReference type="GO" id="GO:0016628">
    <property type="term" value="F:oxidoreductase activity, acting on the CH-CH group of donors, NAD or NADP as acceptor"/>
    <property type="evidence" value="ECO:0007669"/>
    <property type="project" value="InterPro"/>
</dbReference>
<dbReference type="SUPFAM" id="SSF48179">
    <property type="entry name" value="6-phosphogluconate dehydrogenase C-terminal domain-like"/>
    <property type="match status" value="1"/>
</dbReference>
<dbReference type="InterPro" id="IPR014026">
    <property type="entry name" value="UDP-Glc/GDP-Man_DH_dimer"/>
</dbReference>
<dbReference type="EMBL" id="PDCP01000015">
    <property type="protein sequence ID" value="PEG39357.1"/>
    <property type="molecule type" value="Genomic_DNA"/>
</dbReference>
<evidence type="ECO:0000313" key="8">
    <source>
        <dbReference type="Proteomes" id="UP000465302"/>
    </source>
</evidence>
<dbReference type="GO" id="GO:0051287">
    <property type="term" value="F:NAD binding"/>
    <property type="evidence" value="ECO:0007669"/>
    <property type="project" value="InterPro"/>
</dbReference>
<reference evidence="5" key="3">
    <citation type="submission" date="2020-02" db="EMBL/GenBank/DDBJ databases">
        <authorList>
            <person name="Matsumoto Y."/>
            <person name="Motooka D."/>
            <person name="Nakamura S."/>
        </authorList>
    </citation>
    <scope>NUCLEOTIDE SEQUENCE</scope>
    <source>
        <strain evidence="5">JCM 6377</strain>
    </source>
</reference>
<dbReference type="GO" id="GO:0016616">
    <property type="term" value="F:oxidoreductase activity, acting on the CH-OH group of donors, NAD or NADP as acceptor"/>
    <property type="evidence" value="ECO:0007669"/>
    <property type="project" value="InterPro"/>
</dbReference>
<dbReference type="GO" id="GO:0000271">
    <property type="term" value="P:polysaccharide biosynthetic process"/>
    <property type="evidence" value="ECO:0007669"/>
    <property type="project" value="InterPro"/>
</dbReference>
<dbReference type="PIRSF" id="PIRSF500136">
    <property type="entry name" value="UDP_ManNAc_DH"/>
    <property type="match status" value="1"/>
</dbReference>
<dbReference type="InterPro" id="IPR017476">
    <property type="entry name" value="UDP-Glc/GDP-Man"/>
</dbReference>
<dbReference type="PANTHER" id="PTHR43491">
    <property type="entry name" value="UDP-N-ACETYL-D-MANNOSAMINE DEHYDROGENASE"/>
    <property type="match status" value="1"/>
</dbReference>
<dbReference type="InterPro" id="IPR036291">
    <property type="entry name" value="NAD(P)-bd_dom_sf"/>
</dbReference>
<dbReference type="NCBIfam" id="TIGR03026">
    <property type="entry name" value="NDP-sugDHase"/>
    <property type="match status" value="1"/>
</dbReference>